<dbReference type="AlphaFoldDB" id="A0A6A6HG07"/>
<reference evidence="3" key="1">
    <citation type="journal article" date="2020" name="Stud. Mycol.">
        <title>101 Dothideomycetes genomes: a test case for predicting lifestyles and emergence of pathogens.</title>
        <authorList>
            <person name="Haridas S."/>
            <person name="Albert R."/>
            <person name="Binder M."/>
            <person name="Bloem J."/>
            <person name="Labutti K."/>
            <person name="Salamov A."/>
            <person name="Andreopoulos B."/>
            <person name="Baker S."/>
            <person name="Barry K."/>
            <person name="Bills G."/>
            <person name="Bluhm B."/>
            <person name="Cannon C."/>
            <person name="Castanera R."/>
            <person name="Culley D."/>
            <person name="Daum C."/>
            <person name="Ezra D."/>
            <person name="Gonzalez J."/>
            <person name="Henrissat B."/>
            <person name="Kuo A."/>
            <person name="Liang C."/>
            <person name="Lipzen A."/>
            <person name="Lutzoni F."/>
            <person name="Magnuson J."/>
            <person name="Mondo S."/>
            <person name="Nolan M."/>
            <person name="Ohm R."/>
            <person name="Pangilinan J."/>
            <person name="Park H.-J."/>
            <person name="Ramirez L."/>
            <person name="Alfaro M."/>
            <person name="Sun H."/>
            <person name="Tritt A."/>
            <person name="Yoshinaga Y."/>
            <person name="Zwiers L.-H."/>
            <person name="Turgeon B."/>
            <person name="Goodwin S."/>
            <person name="Spatafora J."/>
            <person name="Crous P."/>
            <person name="Grigoriev I."/>
        </authorList>
    </citation>
    <scope>NUCLEOTIDE SEQUENCE</scope>
    <source>
        <strain evidence="3">Tuck. ex Michener</strain>
    </source>
</reference>
<keyword evidence="2" id="KW-0732">Signal</keyword>
<proteinExistence type="predicted"/>
<organism evidence="3 4">
    <name type="scientific">Viridothelium virens</name>
    <name type="common">Speckled blister lichen</name>
    <name type="synonym">Trypethelium virens</name>
    <dbReference type="NCBI Taxonomy" id="1048519"/>
    <lineage>
        <taxon>Eukaryota</taxon>
        <taxon>Fungi</taxon>
        <taxon>Dikarya</taxon>
        <taxon>Ascomycota</taxon>
        <taxon>Pezizomycotina</taxon>
        <taxon>Dothideomycetes</taxon>
        <taxon>Dothideomycetes incertae sedis</taxon>
        <taxon>Trypetheliales</taxon>
        <taxon>Trypetheliaceae</taxon>
        <taxon>Viridothelium</taxon>
    </lineage>
</organism>
<accession>A0A6A6HG07</accession>
<sequence length="286" mass="32946">MRPHLLLILPSLFLVLSSALYIPLRPRDYVANPGSINNLNITNIYEEPSVPVRPQNETRRWPYQRTLEGFLKNIDRAAVAAHEAMFPNGTQIPTLSIEEVKWKLYETLNGSAKKGFVDAVREMFLPVDSERDALLAFDRVFGSNEPKMKLGGLPPLPPRSIGSFVRKLFRRADFPPPPENPKYLPISNKTDPSPHTRPYVRSGRDVPPKEEELLEEHEVLPEGQSVPWPQVPDRHRLIDETWKGPHNWDPCWQSKAIKKLCKKWSCQTVFKTFYAPQLHHKDREPP</sequence>
<feature type="chain" id="PRO_5025540045" evidence="2">
    <location>
        <begin position="20"/>
        <end position="286"/>
    </location>
</feature>
<name>A0A6A6HG07_VIRVR</name>
<keyword evidence="4" id="KW-1185">Reference proteome</keyword>
<dbReference type="EMBL" id="ML991783">
    <property type="protein sequence ID" value="KAF2236881.1"/>
    <property type="molecule type" value="Genomic_DNA"/>
</dbReference>
<feature type="signal peptide" evidence="2">
    <location>
        <begin position="1"/>
        <end position="19"/>
    </location>
</feature>
<evidence type="ECO:0000313" key="3">
    <source>
        <dbReference type="EMBL" id="KAF2236881.1"/>
    </source>
</evidence>
<evidence type="ECO:0000256" key="1">
    <source>
        <dbReference type="SAM" id="MobiDB-lite"/>
    </source>
</evidence>
<evidence type="ECO:0000256" key="2">
    <source>
        <dbReference type="SAM" id="SignalP"/>
    </source>
</evidence>
<feature type="region of interest" description="Disordered" evidence="1">
    <location>
        <begin position="175"/>
        <end position="205"/>
    </location>
</feature>
<protein>
    <submittedName>
        <fullName evidence="3">Uncharacterized protein</fullName>
    </submittedName>
</protein>
<evidence type="ECO:0000313" key="4">
    <source>
        <dbReference type="Proteomes" id="UP000800092"/>
    </source>
</evidence>
<gene>
    <name evidence="3" type="ORF">EV356DRAFT_497820</name>
</gene>
<dbReference type="Proteomes" id="UP000800092">
    <property type="component" value="Unassembled WGS sequence"/>
</dbReference>